<organism evidence="3 4">
    <name type="scientific">Mycobacterium indicus pranii (strain DSM 45239 / MTCC 9506)</name>
    <dbReference type="NCBI Taxonomy" id="1232724"/>
    <lineage>
        <taxon>Bacteria</taxon>
        <taxon>Bacillati</taxon>
        <taxon>Actinomycetota</taxon>
        <taxon>Actinomycetes</taxon>
        <taxon>Mycobacteriales</taxon>
        <taxon>Mycobacteriaceae</taxon>
        <taxon>Mycobacterium</taxon>
        <taxon>Mycobacterium avium complex (MAC)</taxon>
    </lineage>
</organism>
<dbReference type="GO" id="GO:0052621">
    <property type="term" value="F:diguanylate cyclase activity"/>
    <property type="evidence" value="ECO:0007669"/>
    <property type="project" value="TreeGrafter"/>
</dbReference>
<dbReference type="PROSITE" id="PS50887">
    <property type="entry name" value="GGDEF"/>
    <property type="match status" value="1"/>
</dbReference>
<keyword evidence="1" id="KW-0472">Membrane</keyword>
<dbReference type="CDD" id="cd01949">
    <property type="entry name" value="GGDEF"/>
    <property type="match status" value="1"/>
</dbReference>
<dbReference type="GO" id="GO:1902201">
    <property type="term" value="P:negative regulation of bacterial-type flagellum-dependent cell motility"/>
    <property type="evidence" value="ECO:0007669"/>
    <property type="project" value="TreeGrafter"/>
</dbReference>
<dbReference type="PATRIC" id="fig|1232724.3.peg.1537"/>
<evidence type="ECO:0000256" key="1">
    <source>
        <dbReference type="SAM" id="Phobius"/>
    </source>
</evidence>
<sequence>MSSGKGEPMKRLATWWGQDDHFDWLTGYLQAHGLSTNTRRVLAVVASSLVLVPVNVYWGPEPLYPHVALTVSVVSAVIGLGMAVLWLSGWPTRRQSIFYIMTGCVSIGGGCLWQPQPLVGLMSCSALSVTGGYIAFFHTTRLMALNLGVASAIGAWQAVRLAAEGQAVLAFTGYFLVLELNVVVPLAIQVVVRALWVDLSRANRDPLTGLLNRRACDREIVGRMLAGAHHMFLAVAMVDLDRFKELNDTRGHAAGDEALIEVAGTLTTACGETAIVGRVGGEEFLVADIVTADQLPEWGRQLCDAIAAMNASVTASVGIATLALRSVVSDYAEHAFHQLVAQADTAMYEAKRCGGNQSRHRQVAV</sequence>
<feature type="transmembrane region" description="Helical" evidence="1">
    <location>
        <begin position="96"/>
        <end position="113"/>
    </location>
</feature>
<dbReference type="PANTHER" id="PTHR45138:SF9">
    <property type="entry name" value="DIGUANYLATE CYCLASE DGCM-RELATED"/>
    <property type="match status" value="1"/>
</dbReference>
<dbReference type="InterPro" id="IPR029787">
    <property type="entry name" value="Nucleotide_cyclase"/>
</dbReference>
<dbReference type="InterPro" id="IPR043128">
    <property type="entry name" value="Rev_trsase/Diguanyl_cyclase"/>
</dbReference>
<dbReference type="NCBIfam" id="TIGR00254">
    <property type="entry name" value="GGDEF"/>
    <property type="match status" value="1"/>
</dbReference>
<gene>
    <name evidence="3" type="ORF">MIP_02209</name>
</gene>
<dbReference type="SUPFAM" id="SSF55073">
    <property type="entry name" value="Nucleotide cyclase"/>
    <property type="match status" value="1"/>
</dbReference>
<dbReference type="SMART" id="SM00267">
    <property type="entry name" value="GGDEF"/>
    <property type="match status" value="1"/>
</dbReference>
<evidence type="ECO:0000313" key="3">
    <source>
        <dbReference type="EMBL" id="AFS13509.1"/>
    </source>
</evidence>
<proteinExistence type="predicted"/>
<keyword evidence="1" id="KW-0812">Transmembrane</keyword>
<dbReference type="Proteomes" id="UP000007329">
    <property type="component" value="Chromosome"/>
</dbReference>
<dbReference type="PANTHER" id="PTHR45138">
    <property type="entry name" value="REGULATORY COMPONENTS OF SENSORY TRANSDUCTION SYSTEM"/>
    <property type="match status" value="1"/>
</dbReference>
<keyword evidence="1" id="KW-1133">Transmembrane helix</keyword>
<dbReference type="AlphaFoldDB" id="J9W8N9"/>
<feature type="transmembrane region" description="Helical" evidence="1">
    <location>
        <begin position="175"/>
        <end position="196"/>
    </location>
</feature>
<dbReference type="InterPro" id="IPR050469">
    <property type="entry name" value="Diguanylate_Cyclase"/>
</dbReference>
<feature type="transmembrane region" description="Helical" evidence="1">
    <location>
        <begin position="144"/>
        <end position="163"/>
    </location>
</feature>
<reference evidence="3 4" key="1">
    <citation type="journal article" date="2007" name="PLoS ONE">
        <title>Molecular analysis of a leprosy immunotherapeutic bacillus provides insights into Mycobacterium evolution.</title>
        <authorList>
            <person name="Ahmed N."/>
            <person name="Saini V."/>
            <person name="Raghuvanshi S."/>
            <person name="Khurana J.P."/>
            <person name="Tyagi A.K."/>
            <person name="Tyagi A.K."/>
            <person name="Hasnain S.E."/>
        </authorList>
    </citation>
    <scope>NUCLEOTIDE SEQUENCE [LARGE SCALE GENOMIC DNA]</scope>
    <source>
        <strain evidence="3">MTCC 9506</strain>
    </source>
</reference>
<feature type="domain" description="GGDEF" evidence="2">
    <location>
        <begin position="231"/>
        <end position="363"/>
    </location>
</feature>
<evidence type="ECO:0000259" key="2">
    <source>
        <dbReference type="PROSITE" id="PS50887"/>
    </source>
</evidence>
<dbReference type="InterPro" id="IPR000160">
    <property type="entry name" value="GGDEF_dom"/>
</dbReference>
<dbReference type="Pfam" id="PF00990">
    <property type="entry name" value="GGDEF"/>
    <property type="match status" value="1"/>
</dbReference>
<feature type="transmembrane region" description="Helical" evidence="1">
    <location>
        <begin position="64"/>
        <end position="87"/>
    </location>
</feature>
<dbReference type="KEGG" id="mid:MIP_02209"/>
<dbReference type="GO" id="GO:0043709">
    <property type="term" value="P:cell adhesion involved in single-species biofilm formation"/>
    <property type="evidence" value="ECO:0007669"/>
    <property type="project" value="TreeGrafter"/>
</dbReference>
<reference evidence="3 4" key="2">
    <citation type="journal article" date="2012" name="Nucleic Acids Res.">
        <title>Massive gene acquisitions in Mycobacterium indicus pranii provide a perspective on mycobacterial evolution.</title>
        <authorList>
            <person name="Saini V."/>
            <person name="Raghuvanshi S."/>
            <person name="Khurana J.P."/>
            <person name="Ahmed N."/>
            <person name="Hasnain S.E."/>
            <person name="Tyagi A.K."/>
            <person name="Tyagi A.K."/>
        </authorList>
    </citation>
    <scope>NUCLEOTIDE SEQUENCE [LARGE SCALE GENOMIC DNA]</scope>
    <source>
        <strain evidence="4">DSM 45239 / MTCC 9506</strain>
    </source>
</reference>
<evidence type="ECO:0000313" key="4">
    <source>
        <dbReference type="Proteomes" id="UP000007329"/>
    </source>
</evidence>
<dbReference type="EMBL" id="CP002275">
    <property type="protein sequence ID" value="AFS13509.1"/>
    <property type="molecule type" value="Genomic_DNA"/>
</dbReference>
<dbReference type="Gene3D" id="3.30.70.270">
    <property type="match status" value="1"/>
</dbReference>
<accession>J9W8N9</accession>
<feature type="transmembrane region" description="Helical" evidence="1">
    <location>
        <begin position="41"/>
        <end position="58"/>
    </location>
</feature>
<dbReference type="HOGENOM" id="CLU_000445_11_14_11"/>
<protein>
    <submittedName>
        <fullName evidence="3">Transcriptional regulator, AraC family protein</fullName>
    </submittedName>
</protein>
<name>J9W8N9_MYCIP</name>
<dbReference type="GO" id="GO:0005886">
    <property type="term" value="C:plasma membrane"/>
    <property type="evidence" value="ECO:0007669"/>
    <property type="project" value="TreeGrafter"/>
</dbReference>